<dbReference type="EMBL" id="JAFIQS020000002">
    <property type="protein sequence ID" value="KAH9485917.1"/>
    <property type="molecule type" value="Genomic_DNA"/>
</dbReference>
<organism evidence="1 2">
    <name type="scientific">Psilocybe cubensis</name>
    <name type="common">Psychedelic mushroom</name>
    <name type="synonym">Stropharia cubensis</name>
    <dbReference type="NCBI Taxonomy" id="181762"/>
    <lineage>
        <taxon>Eukaryota</taxon>
        <taxon>Fungi</taxon>
        <taxon>Dikarya</taxon>
        <taxon>Basidiomycota</taxon>
        <taxon>Agaricomycotina</taxon>
        <taxon>Agaricomycetes</taxon>
        <taxon>Agaricomycetidae</taxon>
        <taxon>Agaricales</taxon>
        <taxon>Agaricineae</taxon>
        <taxon>Strophariaceae</taxon>
        <taxon>Psilocybe</taxon>
    </lineage>
</organism>
<keyword evidence="2" id="KW-1185">Reference proteome</keyword>
<reference evidence="1" key="1">
    <citation type="submission" date="2021-10" db="EMBL/GenBank/DDBJ databases">
        <title>Psilocybe cubensis genome.</title>
        <authorList>
            <person name="Mckernan K.J."/>
            <person name="Crawford S."/>
            <person name="Trippe A."/>
            <person name="Kane L.T."/>
            <person name="Mclaughlin S."/>
        </authorList>
    </citation>
    <scope>NUCLEOTIDE SEQUENCE</scope>
    <source>
        <strain evidence="1">MGC-MH-2018</strain>
    </source>
</reference>
<proteinExistence type="predicted"/>
<evidence type="ECO:0000313" key="1">
    <source>
        <dbReference type="EMBL" id="KAH9485917.1"/>
    </source>
</evidence>
<evidence type="ECO:0000313" key="2">
    <source>
        <dbReference type="Proteomes" id="UP000664032"/>
    </source>
</evidence>
<accession>A0ACB8HE33</accession>
<gene>
    <name evidence="1" type="ORF">JR316_0002834</name>
</gene>
<protein>
    <submittedName>
        <fullName evidence="1">Uncharacterized protein</fullName>
    </submittedName>
</protein>
<name>A0ACB8HE33_PSICU</name>
<sequence length="417" mass="47308">MVQAVAAFLDFCYLVRRNVIDDDTLDQIEAALSRFHHHREIFRDLNIRPEGFSLPRQHSLTHYPTLIRLFGAPNGLCSSITENKHIKAVKKPYRRSSRYKALGQMLVTNQRIDKLLAARVFFTSHSMLNSVPEPFNSVNILKNVESNTPPSTGALGDLGDGRKESNEECGEIFDPESQSEISLAKSHVRGVPLEITAFAFHVKQPRLAELTQQFLYDQLVFQNADLQLHIPPNESLPSLSGCTFRLFTSARAVYFAPSDLSGSNGLYYEMIRSTSSWRKGPARRDCVFIGNSDSDADGFAGLHVARVFLFFSFKYAGTIYPCALVQWFSHIGDKPCPVTGMWKVKPDLERRDQRHGQRRRMSVVHLDSIYRGAHLIGDAGKDFIPLNTKFDFSKSLDSFRSFYVNKYVDHHAHEIAF</sequence>
<comment type="caution">
    <text evidence="1">The sequence shown here is derived from an EMBL/GenBank/DDBJ whole genome shotgun (WGS) entry which is preliminary data.</text>
</comment>
<dbReference type="Proteomes" id="UP000664032">
    <property type="component" value="Unassembled WGS sequence"/>
</dbReference>